<reference evidence="3" key="1">
    <citation type="submission" date="2016-10" db="EMBL/GenBank/DDBJ databases">
        <authorList>
            <person name="Varghese N."/>
            <person name="Submissions S."/>
        </authorList>
    </citation>
    <scope>NUCLEOTIDE SEQUENCE [LARGE SCALE GENOMIC DNA]</scope>
    <source>
        <strain evidence="3">DSM 23920</strain>
    </source>
</reference>
<dbReference type="EMBL" id="FNRL01000002">
    <property type="protein sequence ID" value="SEA03834.1"/>
    <property type="molecule type" value="Genomic_DNA"/>
</dbReference>
<accession>A0A1H3XZ01</accession>
<evidence type="ECO:0000313" key="3">
    <source>
        <dbReference type="Proteomes" id="UP000199656"/>
    </source>
</evidence>
<dbReference type="SUPFAM" id="SSF47336">
    <property type="entry name" value="ACP-like"/>
    <property type="match status" value="1"/>
</dbReference>
<feature type="domain" description="Carrier" evidence="1">
    <location>
        <begin position="1"/>
        <end position="74"/>
    </location>
</feature>
<dbReference type="Gene3D" id="1.10.1200.10">
    <property type="entry name" value="ACP-like"/>
    <property type="match status" value="1"/>
</dbReference>
<keyword evidence="3" id="KW-1185">Reference proteome</keyword>
<name>A0A1H3XZ01_9BACT</name>
<protein>
    <submittedName>
        <fullName evidence="2">Acyl carrier protein</fullName>
    </submittedName>
</protein>
<dbReference type="OrthoDB" id="675004at2"/>
<evidence type="ECO:0000259" key="1">
    <source>
        <dbReference type="PROSITE" id="PS50075"/>
    </source>
</evidence>
<dbReference type="STRING" id="408074.SAMN05660909_00547"/>
<dbReference type="Pfam" id="PF00550">
    <property type="entry name" value="PP-binding"/>
    <property type="match status" value="1"/>
</dbReference>
<dbReference type="AlphaFoldDB" id="A0A1H3XZ01"/>
<gene>
    <name evidence="2" type="ORF">SAMN05660909_00547</name>
</gene>
<dbReference type="RefSeq" id="WP_089758445.1">
    <property type="nucleotide sequence ID" value="NZ_BKAT01000010.1"/>
</dbReference>
<dbReference type="InterPro" id="IPR009081">
    <property type="entry name" value="PP-bd_ACP"/>
</dbReference>
<dbReference type="InterPro" id="IPR036736">
    <property type="entry name" value="ACP-like_sf"/>
</dbReference>
<organism evidence="2 3">
    <name type="scientific">Chitinophaga terrae</name>
    <name type="common">ex Kim and Jung 2007</name>
    <dbReference type="NCBI Taxonomy" id="408074"/>
    <lineage>
        <taxon>Bacteria</taxon>
        <taxon>Pseudomonadati</taxon>
        <taxon>Bacteroidota</taxon>
        <taxon>Chitinophagia</taxon>
        <taxon>Chitinophagales</taxon>
        <taxon>Chitinophagaceae</taxon>
        <taxon>Chitinophaga</taxon>
    </lineage>
</organism>
<dbReference type="PROSITE" id="PS50075">
    <property type="entry name" value="CARRIER"/>
    <property type="match status" value="1"/>
</dbReference>
<evidence type="ECO:0000313" key="2">
    <source>
        <dbReference type="EMBL" id="SEA03834.1"/>
    </source>
</evidence>
<proteinExistence type="predicted"/>
<sequence>MTIENFVKKFEEQLEDITPGTITPSTAFKELEEWDSMTNLVIIAMVDREYNKQITGNDLSTATTIQDLYNLINS</sequence>
<dbReference type="Proteomes" id="UP000199656">
    <property type="component" value="Unassembled WGS sequence"/>
</dbReference>